<feature type="domain" description="Integrase catalytic" evidence="11">
    <location>
        <begin position="432"/>
        <end position="591"/>
    </location>
</feature>
<reference evidence="12 13" key="1">
    <citation type="journal article" date="2019" name="Sci. Rep.">
        <title>Orb-weaving spider Araneus ventricosus genome elucidates the spidroin gene catalogue.</title>
        <authorList>
            <person name="Kono N."/>
            <person name="Nakamura H."/>
            <person name="Ohtoshi R."/>
            <person name="Moran D.A.P."/>
            <person name="Shinohara A."/>
            <person name="Yoshida Y."/>
            <person name="Fujiwara M."/>
            <person name="Mori M."/>
            <person name="Tomita M."/>
            <person name="Arakawa K."/>
        </authorList>
    </citation>
    <scope>NUCLEOTIDE SEQUENCE [LARGE SCALE GENOMIC DNA]</scope>
</reference>
<evidence type="ECO:0000256" key="5">
    <source>
        <dbReference type="ARBA" id="ARBA00022759"/>
    </source>
</evidence>
<evidence type="ECO:0000256" key="3">
    <source>
        <dbReference type="ARBA" id="ARBA00022695"/>
    </source>
</evidence>
<dbReference type="InterPro" id="IPR001584">
    <property type="entry name" value="Integrase_cat-core"/>
</dbReference>
<evidence type="ECO:0000313" key="13">
    <source>
        <dbReference type="Proteomes" id="UP000499080"/>
    </source>
</evidence>
<keyword evidence="3" id="KW-0548">Nucleotidyltransferase</keyword>
<dbReference type="EMBL" id="BGPR01004547">
    <property type="protein sequence ID" value="GBN00765.1"/>
    <property type="molecule type" value="Genomic_DNA"/>
</dbReference>
<dbReference type="InterPro" id="IPR043128">
    <property type="entry name" value="Rev_trsase/Diguanyl_cyclase"/>
</dbReference>
<dbReference type="Pfam" id="PF17921">
    <property type="entry name" value="Integrase_H2C2"/>
    <property type="match status" value="1"/>
</dbReference>
<dbReference type="Gene3D" id="3.10.10.10">
    <property type="entry name" value="HIV Type 1 Reverse Transcriptase, subunit A, domain 1"/>
    <property type="match status" value="1"/>
</dbReference>
<dbReference type="GO" id="GO:0008270">
    <property type="term" value="F:zinc ion binding"/>
    <property type="evidence" value="ECO:0007669"/>
    <property type="project" value="UniProtKB-KW"/>
</dbReference>
<dbReference type="SUPFAM" id="SSF53098">
    <property type="entry name" value="Ribonuclease H-like"/>
    <property type="match status" value="1"/>
</dbReference>
<dbReference type="InterPro" id="IPR001969">
    <property type="entry name" value="Aspartic_peptidase_AS"/>
</dbReference>
<dbReference type="GO" id="GO:0006508">
    <property type="term" value="P:proteolysis"/>
    <property type="evidence" value="ECO:0007669"/>
    <property type="project" value="InterPro"/>
</dbReference>
<evidence type="ECO:0000256" key="1">
    <source>
        <dbReference type="ARBA" id="ARBA00012493"/>
    </source>
</evidence>
<keyword evidence="8" id="KW-0479">Metal-binding</keyword>
<dbReference type="OrthoDB" id="6435384at2759"/>
<dbReference type="PANTHER" id="PTHR37984:SF15">
    <property type="entry name" value="INTEGRASE CATALYTIC DOMAIN-CONTAINING PROTEIN"/>
    <property type="match status" value="1"/>
</dbReference>
<feature type="domain" description="CCHC-type" evidence="10">
    <location>
        <begin position="99"/>
        <end position="114"/>
    </location>
</feature>
<dbReference type="Pfam" id="PF00665">
    <property type="entry name" value="rve"/>
    <property type="match status" value="1"/>
</dbReference>
<evidence type="ECO:0000256" key="7">
    <source>
        <dbReference type="ARBA" id="ARBA00022918"/>
    </source>
</evidence>
<dbReference type="SUPFAM" id="SSF56672">
    <property type="entry name" value="DNA/RNA polymerases"/>
    <property type="match status" value="1"/>
</dbReference>
<comment type="caution">
    <text evidence="12">The sequence shown here is derived from an EMBL/GenBank/DDBJ whole genome shotgun (WGS) entry which is preliminary data.</text>
</comment>
<dbReference type="GO" id="GO:0015074">
    <property type="term" value="P:DNA integration"/>
    <property type="evidence" value="ECO:0007669"/>
    <property type="project" value="InterPro"/>
</dbReference>
<keyword evidence="8" id="KW-0863">Zinc-finger</keyword>
<dbReference type="Gene3D" id="3.30.70.270">
    <property type="match status" value="1"/>
</dbReference>
<evidence type="ECO:0000256" key="4">
    <source>
        <dbReference type="ARBA" id="ARBA00022722"/>
    </source>
</evidence>
<keyword evidence="13" id="KW-1185">Reference proteome</keyword>
<evidence type="ECO:0000259" key="11">
    <source>
        <dbReference type="PROSITE" id="PS50994"/>
    </source>
</evidence>
<dbReference type="GO" id="GO:0003964">
    <property type="term" value="F:RNA-directed DNA polymerase activity"/>
    <property type="evidence" value="ECO:0007669"/>
    <property type="project" value="UniProtKB-KW"/>
</dbReference>
<feature type="region of interest" description="Disordered" evidence="9">
    <location>
        <begin position="294"/>
        <end position="315"/>
    </location>
</feature>
<dbReference type="InterPro" id="IPR036875">
    <property type="entry name" value="Znf_CCHC_sf"/>
</dbReference>
<dbReference type="InterPro" id="IPR036397">
    <property type="entry name" value="RNaseH_sf"/>
</dbReference>
<keyword evidence="2" id="KW-0808">Transferase</keyword>
<sequence>MADQIKRRAPFEAKDHFLDEWTKLVSPSELADKLDEYELVRSDRKYETKRKQQFNPIEKHTESNQRTVRHKPFTGTWNARNMGYPSRNGESKQMHKFSCYSCGLEGHTSRFCPSKAAQRSKLNPTAQGNVITTTEPKREDASTVLTAKINVPVEVAANVMELETVQVKLRPRTMTGIIDSGAQISVIREDFTSGIKYEGEGYIEISSAFGERETTPLRIFEMNIDDGVHGPVPVTCAVSKKLVSDLLLSTAAFEALKENIQMHKFESKLDCYDTVKEELEVPSTDIEASIELIATESDRNSSTQDSEETRTSFIESQMSDPILSDAWEMARTEGNVYAIKDGVLTHTEYICGEKVRQVVLPKCKRDEVLRVAHEIPLAGHLGEQKTKQRIKYSFFWPEIKKDVKEFCQSCRQCQVRRAITYRDRIPIQPIVRPENPFEVWSVDCIGPLEPPSRRGHKFVICAVDVCTRWAEAIPVRNITAKTTCDVLLKIFTATGFPEVICTDQGTNFTALLTKEFLKMIGAAPRFATPGHPESMGTVERWNKTLKEMLSKNIQDHGNDWDIHLPYLLFAYREVPHSTTGISPYQMVYGRLPRGPLALMRNFWTAKRNIPLAVSRSIEKYLENLRQNLERAHEIATGNAEKNQAEYTRRMEDGTSKEVHVNKIRPYIARVHQFGLVFEQDEDFGDLHYAPADSIRKSQIDIWEHIRKMEGVLSFQQRAELSDVLRKYSDVFSSKPGHAKVEGHFVRVTPHCCPKRLKPYRVPMALQDEVDRQIKELLELDLIEPSDSDWARPVVCVAKKNGSVRLCIDFRLLNSFTIPDAYPMKIARDLLYEVGKASFISVLHLTKGYWQIPMKEARHS</sequence>
<dbReference type="GO" id="GO:0042575">
    <property type="term" value="C:DNA polymerase complex"/>
    <property type="evidence" value="ECO:0007669"/>
    <property type="project" value="UniProtKB-ARBA"/>
</dbReference>
<name>A0A4Y2KEP6_ARAVE</name>
<dbReference type="CDD" id="cd01647">
    <property type="entry name" value="RT_LTR"/>
    <property type="match status" value="1"/>
</dbReference>
<dbReference type="InterPro" id="IPR043502">
    <property type="entry name" value="DNA/RNA_pol_sf"/>
</dbReference>
<dbReference type="EC" id="2.7.7.49" evidence="1"/>
<proteinExistence type="predicted"/>
<organism evidence="12 13">
    <name type="scientific">Araneus ventricosus</name>
    <name type="common">Orbweaver spider</name>
    <name type="synonym">Epeira ventricosa</name>
    <dbReference type="NCBI Taxonomy" id="182803"/>
    <lineage>
        <taxon>Eukaryota</taxon>
        <taxon>Metazoa</taxon>
        <taxon>Ecdysozoa</taxon>
        <taxon>Arthropoda</taxon>
        <taxon>Chelicerata</taxon>
        <taxon>Arachnida</taxon>
        <taxon>Araneae</taxon>
        <taxon>Araneomorphae</taxon>
        <taxon>Entelegynae</taxon>
        <taxon>Araneoidea</taxon>
        <taxon>Araneidae</taxon>
        <taxon>Araneus</taxon>
    </lineage>
</organism>
<dbReference type="FunFam" id="3.30.420.10:FF:000032">
    <property type="entry name" value="Retrovirus-related Pol polyprotein from transposon 297-like Protein"/>
    <property type="match status" value="1"/>
</dbReference>
<dbReference type="SUPFAM" id="SSF57756">
    <property type="entry name" value="Retrovirus zinc finger-like domains"/>
    <property type="match status" value="1"/>
</dbReference>
<evidence type="ECO:0000256" key="6">
    <source>
        <dbReference type="ARBA" id="ARBA00022801"/>
    </source>
</evidence>
<dbReference type="GO" id="GO:0003676">
    <property type="term" value="F:nucleic acid binding"/>
    <property type="evidence" value="ECO:0007669"/>
    <property type="project" value="InterPro"/>
</dbReference>
<dbReference type="PROSITE" id="PS00141">
    <property type="entry name" value="ASP_PROTEASE"/>
    <property type="match status" value="1"/>
</dbReference>
<keyword evidence="7" id="KW-0695">RNA-directed DNA polymerase</keyword>
<keyword evidence="6" id="KW-0378">Hydrolase</keyword>
<evidence type="ECO:0000259" key="10">
    <source>
        <dbReference type="PROSITE" id="PS50158"/>
    </source>
</evidence>
<evidence type="ECO:0000256" key="2">
    <source>
        <dbReference type="ARBA" id="ARBA00022679"/>
    </source>
</evidence>
<dbReference type="PROSITE" id="PS50158">
    <property type="entry name" value="ZF_CCHC"/>
    <property type="match status" value="1"/>
</dbReference>
<evidence type="ECO:0000313" key="12">
    <source>
        <dbReference type="EMBL" id="GBN00765.1"/>
    </source>
</evidence>
<dbReference type="PANTHER" id="PTHR37984">
    <property type="entry name" value="PROTEIN CBG26694"/>
    <property type="match status" value="1"/>
</dbReference>
<dbReference type="Proteomes" id="UP000499080">
    <property type="component" value="Unassembled WGS sequence"/>
</dbReference>
<dbReference type="InterPro" id="IPR050951">
    <property type="entry name" value="Retrovirus_Pol_polyprotein"/>
</dbReference>
<protein>
    <recommendedName>
        <fullName evidence="1">RNA-directed DNA polymerase</fullName>
        <ecNumber evidence="1">2.7.7.49</ecNumber>
    </recommendedName>
</protein>
<dbReference type="AlphaFoldDB" id="A0A4Y2KEP6"/>
<dbReference type="Gene3D" id="1.10.340.70">
    <property type="match status" value="1"/>
</dbReference>
<dbReference type="SMART" id="SM00343">
    <property type="entry name" value="ZnF_C2HC"/>
    <property type="match status" value="1"/>
</dbReference>
<dbReference type="PROSITE" id="PS50994">
    <property type="entry name" value="INTEGRASE"/>
    <property type="match status" value="1"/>
</dbReference>
<evidence type="ECO:0000256" key="8">
    <source>
        <dbReference type="PROSITE-ProRule" id="PRU00047"/>
    </source>
</evidence>
<keyword evidence="4" id="KW-0540">Nuclease</keyword>
<gene>
    <name evidence="12" type="primary">pol_1639</name>
    <name evidence="12" type="ORF">AVEN_220269_2</name>
</gene>
<dbReference type="InterPro" id="IPR012337">
    <property type="entry name" value="RNaseH-like_sf"/>
</dbReference>
<dbReference type="GO" id="GO:0004519">
    <property type="term" value="F:endonuclease activity"/>
    <property type="evidence" value="ECO:0007669"/>
    <property type="project" value="UniProtKB-KW"/>
</dbReference>
<dbReference type="FunFam" id="1.10.340.70:FF:000001">
    <property type="entry name" value="Retrovirus-related Pol polyprotein from transposon gypsy-like Protein"/>
    <property type="match status" value="1"/>
</dbReference>
<dbReference type="GO" id="GO:0004190">
    <property type="term" value="F:aspartic-type endopeptidase activity"/>
    <property type="evidence" value="ECO:0007669"/>
    <property type="project" value="InterPro"/>
</dbReference>
<dbReference type="Gene3D" id="3.30.420.10">
    <property type="entry name" value="Ribonuclease H-like superfamily/Ribonuclease H"/>
    <property type="match status" value="1"/>
</dbReference>
<dbReference type="InterPro" id="IPR041588">
    <property type="entry name" value="Integrase_H2C2"/>
</dbReference>
<accession>A0A4Y2KEP6</accession>
<keyword evidence="5" id="KW-0255">Endonuclease</keyword>
<keyword evidence="8" id="KW-0862">Zinc</keyword>
<evidence type="ECO:0000256" key="9">
    <source>
        <dbReference type="SAM" id="MobiDB-lite"/>
    </source>
</evidence>
<dbReference type="InterPro" id="IPR001878">
    <property type="entry name" value="Znf_CCHC"/>
</dbReference>